<protein>
    <recommendedName>
        <fullName evidence="9">C2H2-type domain-containing protein</fullName>
    </recommendedName>
</protein>
<proteinExistence type="predicted"/>
<gene>
    <name evidence="10" type="ORF">EKO27_g8848</name>
</gene>
<keyword evidence="4" id="KW-0862">Zinc</keyword>
<dbReference type="GO" id="GO:0008270">
    <property type="term" value="F:zinc ion binding"/>
    <property type="evidence" value="ECO:0007669"/>
    <property type="project" value="UniProtKB-KW"/>
</dbReference>
<dbReference type="InterPro" id="IPR051061">
    <property type="entry name" value="Zinc_finger_trans_reg"/>
</dbReference>
<evidence type="ECO:0000256" key="3">
    <source>
        <dbReference type="ARBA" id="ARBA00022771"/>
    </source>
</evidence>
<accession>A0A439CVR8</accession>
<dbReference type="PANTHER" id="PTHR46179:SF13">
    <property type="entry name" value="C2H2-TYPE DOMAIN-CONTAINING PROTEIN"/>
    <property type="match status" value="1"/>
</dbReference>
<dbReference type="EMBL" id="RYZI01000352">
    <property type="protein sequence ID" value="RWA06255.1"/>
    <property type="molecule type" value="Genomic_DNA"/>
</dbReference>
<keyword evidence="2" id="KW-0479">Metal-binding</keyword>
<dbReference type="Proteomes" id="UP000286045">
    <property type="component" value="Unassembled WGS sequence"/>
</dbReference>
<keyword evidence="7" id="KW-0539">Nucleus</keyword>
<evidence type="ECO:0000256" key="6">
    <source>
        <dbReference type="ARBA" id="ARBA00023163"/>
    </source>
</evidence>
<evidence type="ECO:0000313" key="10">
    <source>
        <dbReference type="EMBL" id="RWA06255.1"/>
    </source>
</evidence>
<feature type="domain" description="C2H2-type" evidence="9">
    <location>
        <begin position="168"/>
        <end position="197"/>
    </location>
</feature>
<dbReference type="Gene3D" id="3.30.160.60">
    <property type="entry name" value="Classic Zinc Finger"/>
    <property type="match status" value="1"/>
</dbReference>
<reference evidence="10 11" key="1">
    <citation type="submission" date="2018-12" db="EMBL/GenBank/DDBJ databases">
        <title>Draft genome sequence of Xylaria grammica IHI A82.</title>
        <authorList>
            <person name="Buettner E."/>
            <person name="Kellner H."/>
        </authorList>
    </citation>
    <scope>NUCLEOTIDE SEQUENCE [LARGE SCALE GENOMIC DNA]</scope>
    <source>
        <strain evidence="10 11">IHI A82</strain>
    </source>
</reference>
<comment type="caution">
    <text evidence="10">The sequence shown here is derived from an EMBL/GenBank/DDBJ whole genome shotgun (WGS) entry which is preliminary data.</text>
</comment>
<evidence type="ECO:0000256" key="1">
    <source>
        <dbReference type="ARBA" id="ARBA00004123"/>
    </source>
</evidence>
<sequence>MPRLPVPAQRQTDSAYADTPGHRIPDASGSAIVIPHARQPVFSEQPAAQGGCDQDVCIYCHLRFPDNAALRKHGEKESHRPYGCVCGDTFSRLDVLKRHVSSKNKVNEFFCPLCERDAFFRGDHLIQHLKTFHKIPEGRIPEHFSANPSHNRPSEGDSIIPHQPMTRYPCPIQGCTKTAENAYLRQIDLDEHMNWAHSAPQSGMPVSQGSSGPASAWTNNGFQQDTFLQPIQTFAQYARQDLHLQPTQAFGPYTYQNGFSQPDPVGNFQADEAFLISTLTPNLDAGFQGNF</sequence>
<keyword evidence="5" id="KW-0805">Transcription regulation</keyword>
<name>A0A439CVR8_9PEZI</name>
<dbReference type="STRING" id="363999.A0A439CVR8"/>
<dbReference type="SMART" id="SM00355">
    <property type="entry name" value="ZnF_C2H2"/>
    <property type="match status" value="3"/>
</dbReference>
<evidence type="ECO:0000256" key="5">
    <source>
        <dbReference type="ARBA" id="ARBA00023015"/>
    </source>
</evidence>
<feature type="domain" description="C2H2-type" evidence="9">
    <location>
        <begin position="55"/>
        <end position="79"/>
    </location>
</feature>
<dbReference type="AlphaFoldDB" id="A0A439CVR8"/>
<evidence type="ECO:0000256" key="8">
    <source>
        <dbReference type="SAM" id="MobiDB-lite"/>
    </source>
</evidence>
<comment type="subcellular location">
    <subcellularLocation>
        <location evidence="1">Nucleus</location>
    </subcellularLocation>
</comment>
<evidence type="ECO:0000256" key="4">
    <source>
        <dbReference type="ARBA" id="ARBA00022833"/>
    </source>
</evidence>
<feature type="domain" description="C2H2-type" evidence="9">
    <location>
        <begin position="109"/>
        <end position="133"/>
    </location>
</feature>
<organism evidence="10 11">
    <name type="scientific">Xylaria grammica</name>
    <dbReference type="NCBI Taxonomy" id="363999"/>
    <lineage>
        <taxon>Eukaryota</taxon>
        <taxon>Fungi</taxon>
        <taxon>Dikarya</taxon>
        <taxon>Ascomycota</taxon>
        <taxon>Pezizomycotina</taxon>
        <taxon>Sordariomycetes</taxon>
        <taxon>Xylariomycetidae</taxon>
        <taxon>Xylariales</taxon>
        <taxon>Xylariaceae</taxon>
        <taxon>Xylaria</taxon>
    </lineage>
</organism>
<dbReference type="GO" id="GO:0006357">
    <property type="term" value="P:regulation of transcription by RNA polymerase II"/>
    <property type="evidence" value="ECO:0007669"/>
    <property type="project" value="TreeGrafter"/>
</dbReference>
<dbReference type="GO" id="GO:0005634">
    <property type="term" value="C:nucleus"/>
    <property type="evidence" value="ECO:0007669"/>
    <property type="project" value="UniProtKB-SubCell"/>
</dbReference>
<evidence type="ECO:0000313" key="11">
    <source>
        <dbReference type="Proteomes" id="UP000286045"/>
    </source>
</evidence>
<keyword evidence="3" id="KW-0863">Zinc-finger</keyword>
<keyword evidence="11" id="KW-1185">Reference proteome</keyword>
<dbReference type="InterPro" id="IPR013087">
    <property type="entry name" value="Znf_C2H2_type"/>
</dbReference>
<dbReference type="PANTHER" id="PTHR46179">
    <property type="entry name" value="ZINC FINGER PROTEIN"/>
    <property type="match status" value="1"/>
</dbReference>
<keyword evidence="6" id="KW-0804">Transcription</keyword>
<feature type="region of interest" description="Disordered" evidence="8">
    <location>
        <begin position="1"/>
        <end position="28"/>
    </location>
</feature>
<evidence type="ECO:0000259" key="9">
    <source>
        <dbReference type="SMART" id="SM00355"/>
    </source>
</evidence>
<evidence type="ECO:0000256" key="2">
    <source>
        <dbReference type="ARBA" id="ARBA00022723"/>
    </source>
</evidence>
<evidence type="ECO:0000256" key="7">
    <source>
        <dbReference type="ARBA" id="ARBA00023242"/>
    </source>
</evidence>